<evidence type="ECO:0000313" key="3">
    <source>
        <dbReference type="Proteomes" id="UP000663923"/>
    </source>
</evidence>
<reference evidence="2 3" key="1">
    <citation type="submission" date="2021-03" db="EMBL/GenBank/DDBJ databases">
        <title>Complete genome of Parasphingorhabdus_sp.JHSY0214.</title>
        <authorList>
            <person name="Yoo J.H."/>
            <person name="Bae J.W."/>
        </authorList>
    </citation>
    <scope>NUCLEOTIDE SEQUENCE [LARGE SCALE GENOMIC DNA]</scope>
    <source>
        <strain evidence="2 3">JHSY0214</strain>
    </source>
</reference>
<dbReference type="Proteomes" id="UP000663923">
    <property type="component" value="Chromosome"/>
</dbReference>
<feature type="signal peptide" evidence="1">
    <location>
        <begin position="1"/>
        <end position="24"/>
    </location>
</feature>
<keyword evidence="3" id="KW-1185">Reference proteome</keyword>
<name>A0ABX7T3B4_9SPHN</name>
<gene>
    <name evidence="2" type="ORF">J4G78_14710</name>
</gene>
<feature type="chain" id="PRO_5047113211" evidence="1">
    <location>
        <begin position="25"/>
        <end position="166"/>
    </location>
</feature>
<sequence length="166" mass="18122">MKAGRTTLSFLDLALMLLSAFAYAHFVNLADPETRETLSQTAVIPSSALSTYNYASDRFFGASNAMLTDEARQEIAKIMSIEQNKELTISVPALPETAGGARLRQWEMVAARSAAIADAFEVAGQAGDMIVLKMPEKLVSGFEQSKEITLSFQKRENVLLNDGLKK</sequence>
<organism evidence="2 3">
    <name type="scientific">Parasphingorhabdus cellanae</name>
    <dbReference type="NCBI Taxonomy" id="2806553"/>
    <lineage>
        <taxon>Bacteria</taxon>
        <taxon>Pseudomonadati</taxon>
        <taxon>Pseudomonadota</taxon>
        <taxon>Alphaproteobacteria</taxon>
        <taxon>Sphingomonadales</taxon>
        <taxon>Sphingomonadaceae</taxon>
        <taxon>Parasphingorhabdus</taxon>
    </lineage>
</organism>
<dbReference type="RefSeq" id="WP_207987281.1">
    <property type="nucleotide sequence ID" value="NZ_CP071794.1"/>
</dbReference>
<protein>
    <submittedName>
        <fullName evidence="2">Uncharacterized protein</fullName>
    </submittedName>
</protein>
<proteinExistence type="predicted"/>
<accession>A0ABX7T3B4</accession>
<keyword evidence="1" id="KW-0732">Signal</keyword>
<evidence type="ECO:0000256" key="1">
    <source>
        <dbReference type="SAM" id="SignalP"/>
    </source>
</evidence>
<dbReference type="EMBL" id="CP071794">
    <property type="protein sequence ID" value="QTD55443.1"/>
    <property type="molecule type" value="Genomic_DNA"/>
</dbReference>
<evidence type="ECO:0000313" key="2">
    <source>
        <dbReference type="EMBL" id="QTD55443.1"/>
    </source>
</evidence>